<evidence type="ECO:0000313" key="2">
    <source>
        <dbReference type="Proteomes" id="UP000245698"/>
    </source>
</evidence>
<dbReference type="InterPro" id="IPR010385">
    <property type="entry name" value="DUF982"/>
</dbReference>
<accession>A0A2P9ASW6</accession>
<dbReference type="EMBL" id="FUIG01000048">
    <property type="protein sequence ID" value="SJM34233.1"/>
    <property type="molecule type" value="Genomic_DNA"/>
</dbReference>
<dbReference type="AlphaFoldDB" id="A0A2P9ASW6"/>
<dbReference type="Gene3D" id="6.10.250.730">
    <property type="match status" value="1"/>
</dbReference>
<protein>
    <recommendedName>
        <fullName evidence="3">DUF982 domain-containing protein</fullName>
    </recommendedName>
</protein>
<gene>
    <name evidence="1" type="ORF">BQ8482_40015</name>
</gene>
<name>A0A2P9ASW6_9HYPH</name>
<keyword evidence="2" id="KW-1185">Reference proteome</keyword>
<proteinExistence type="predicted"/>
<reference evidence="2" key="1">
    <citation type="submission" date="2016-12" db="EMBL/GenBank/DDBJ databases">
        <authorList>
            <person name="Brunel B."/>
        </authorList>
    </citation>
    <scope>NUCLEOTIDE SEQUENCE [LARGE SCALE GENOMIC DNA]</scope>
</reference>
<evidence type="ECO:0008006" key="3">
    <source>
        <dbReference type="Google" id="ProtNLM"/>
    </source>
</evidence>
<organism evidence="1 2">
    <name type="scientific">Mesorhizobium delmotii</name>
    <dbReference type="NCBI Taxonomy" id="1631247"/>
    <lineage>
        <taxon>Bacteria</taxon>
        <taxon>Pseudomonadati</taxon>
        <taxon>Pseudomonadota</taxon>
        <taxon>Alphaproteobacteria</taxon>
        <taxon>Hyphomicrobiales</taxon>
        <taxon>Phyllobacteriaceae</taxon>
        <taxon>Mesorhizobium</taxon>
    </lineage>
</organism>
<evidence type="ECO:0000313" key="1">
    <source>
        <dbReference type="EMBL" id="SJM34233.1"/>
    </source>
</evidence>
<dbReference type="Proteomes" id="UP000245698">
    <property type="component" value="Unassembled WGS sequence"/>
</dbReference>
<dbReference type="Pfam" id="PF06169">
    <property type="entry name" value="DUF982"/>
    <property type="match status" value="1"/>
</dbReference>
<sequence>MAGDLDAKRWKSYVRVELGGRDKRINIPSTRAAAECLLRSWPTDWGPRHKQAREACIAVLKGEQPPEFARQAFVEAAREAGILVVGVFPG</sequence>